<proteinExistence type="predicted"/>
<dbReference type="EMBL" id="LNQE01001591">
    <property type="protein sequence ID" value="KUG15058.1"/>
    <property type="molecule type" value="Genomic_DNA"/>
</dbReference>
<evidence type="ECO:0000256" key="1">
    <source>
        <dbReference type="ARBA" id="ARBA00022649"/>
    </source>
</evidence>
<sequence>MVTVAYSSSFERTIRKIRDKRTKERIKLHIIGIVNNPELGKPMRYSRKHTREVYIPPFRLSYCYDTRRDLLVFLALYHNDEQ</sequence>
<gene>
    <name evidence="2" type="ORF">ASZ90_015277</name>
</gene>
<keyword evidence="1" id="KW-1277">Toxin-antitoxin system</keyword>
<dbReference type="InterPro" id="IPR007712">
    <property type="entry name" value="RelE/ParE_toxin"/>
</dbReference>
<evidence type="ECO:0000313" key="2">
    <source>
        <dbReference type="EMBL" id="KUG15058.1"/>
    </source>
</evidence>
<dbReference type="SUPFAM" id="SSF143011">
    <property type="entry name" value="RelE-like"/>
    <property type="match status" value="1"/>
</dbReference>
<dbReference type="Pfam" id="PF05016">
    <property type="entry name" value="ParE_toxin"/>
    <property type="match status" value="1"/>
</dbReference>
<protein>
    <recommendedName>
        <fullName evidence="3">Rele/stbe replicon stabilization toxin</fullName>
    </recommendedName>
</protein>
<dbReference type="AlphaFoldDB" id="A0A0W8F3A5"/>
<organism evidence="2">
    <name type="scientific">hydrocarbon metagenome</name>
    <dbReference type="NCBI Taxonomy" id="938273"/>
    <lineage>
        <taxon>unclassified sequences</taxon>
        <taxon>metagenomes</taxon>
        <taxon>ecological metagenomes</taxon>
    </lineage>
</organism>
<dbReference type="Gene3D" id="3.30.2310.20">
    <property type="entry name" value="RelE-like"/>
    <property type="match status" value="1"/>
</dbReference>
<dbReference type="InterPro" id="IPR035093">
    <property type="entry name" value="RelE/ParE_toxin_dom_sf"/>
</dbReference>
<reference evidence="2" key="1">
    <citation type="journal article" date="2015" name="Proc. Natl. Acad. Sci. U.S.A.">
        <title>Networks of energetic and metabolic interactions define dynamics in microbial communities.</title>
        <authorList>
            <person name="Embree M."/>
            <person name="Liu J.K."/>
            <person name="Al-Bassam M.M."/>
            <person name="Zengler K."/>
        </authorList>
    </citation>
    <scope>NUCLEOTIDE SEQUENCE</scope>
</reference>
<evidence type="ECO:0008006" key="3">
    <source>
        <dbReference type="Google" id="ProtNLM"/>
    </source>
</evidence>
<accession>A0A0W8F3A5</accession>
<name>A0A0W8F3A5_9ZZZZ</name>
<comment type="caution">
    <text evidence="2">The sequence shown here is derived from an EMBL/GenBank/DDBJ whole genome shotgun (WGS) entry which is preliminary data.</text>
</comment>